<dbReference type="SUPFAM" id="SSF51126">
    <property type="entry name" value="Pectin lyase-like"/>
    <property type="match status" value="1"/>
</dbReference>
<dbReference type="InterPro" id="IPR052052">
    <property type="entry name" value="Polysaccharide_Lyase_9"/>
</dbReference>
<dbReference type="GO" id="GO:0005576">
    <property type="term" value="C:extracellular region"/>
    <property type="evidence" value="ECO:0007669"/>
    <property type="project" value="UniProtKB-SubCell"/>
</dbReference>
<keyword evidence="7" id="KW-1185">Reference proteome</keyword>
<evidence type="ECO:0000256" key="1">
    <source>
        <dbReference type="ARBA" id="ARBA00004613"/>
    </source>
</evidence>
<evidence type="ECO:0000259" key="5">
    <source>
        <dbReference type="Pfam" id="PF21258"/>
    </source>
</evidence>
<feature type="domain" description="Glycoside hydrolase 120 insertion" evidence="5">
    <location>
        <begin position="104"/>
        <end position="167"/>
    </location>
</feature>
<sequence>MYESKRRLGLLTIGMLLVAGWAGATEYHVSVQGKADAPGTAKKPLRTIQSAANLAMPGDTITVHGGIYRERIDPPRGGTSEDQRIVYQAAPGEKVTISGAEEAKGWEHQSGNVWLLFLPNDYFGAYNPFFIPLQGDWFFPLKQEHKVGAVYFNGNEINEAAALEDLYGTCHGKKWYSKSDNQGTWIWANFVGMPPDGEVNPNKENVEISKRRAVFYPSKPNIDYITVRGFELTKAANPWSPPTTEQIGLIGTGWSKGWIIENNEITRARCTGLTLGKNFDRMDGLMDYGYNAHYQLVERVIARGDWTKENMGGHLVRNNTIAYCGQSGIVGSHGAAFSTITGNVIHDIFMYKSFDGFEQAGIKFHAPVDTLISNNLIYNSGCKGIWLDWMSQGARVTGNVLFNHQEQDLFVEVNHGPLLVDNNILLSDESVRDASQGSAYVHNLFGGKVVQRAEHERLTQYFKPHSTELVGRSKIFDGDDRFYNNIVMDDSGLRSYNNCKEEVWMDGNLFLYKAVPADKLEKKAQFDQEADTRFRIRNNGGKVFLELDLNAEWAKGQTRDLITTEMLGKTQITRQTFDHADGSSVAIDTDLFGKPRNAKNPFPGPVELSGSVKKIQIWPRK</sequence>
<dbReference type="Gene3D" id="2.160.20.10">
    <property type="entry name" value="Single-stranded right-handed beta-helix, Pectin lyase-like"/>
    <property type="match status" value="2"/>
</dbReference>
<feature type="domain" description="Right handed beta helix" evidence="4">
    <location>
        <begin position="313"/>
        <end position="427"/>
    </location>
</feature>
<dbReference type="PANTHER" id="PTHR40088">
    <property type="entry name" value="PECTATE LYASE (EUROFUNG)"/>
    <property type="match status" value="1"/>
</dbReference>
<comment type="subcellular location">
    <subcellularLocation>
        <location evidence="1">Secreted</location>
    </subcellularLocation>
</comment>
<dbReference type="GO" id="GO:0016837">
    <property type="term" value="F:carbon-oxygen lyase activity, acting on polysaccharides"/>
    <property type="evidence" value="ECO:0007669"/>
    <property type="project" value="TreeGrafter"/>
</dbReference>
<dbReference type="InterPro" id="IPR039448">
    <property type="entry name" value="Beta_helix"/>
</dbReference>
<dbReference type="InterPro" id="IPR011050">
    <property type="entry name" value="Pectin_lyase_fold/virulence"/>
</dbReference>
<organism evidence="6 7">
    <name type="scientific">Pontiella sulfatireligans</name>
    <dbReference type="NCBI Taxonomy" id="2750658"/>
    <lineage>
        <taxon>Bacteria</taxon>
        <taxon>Pseudomonadati</taxon>
        <taxon>Kiritimatiellota</taxon>
        <taxon>Kiritimatiellia</taxon>
        <taxon>Kiritimatiellales</taxon>
        <taxon>Pontiellaceae</taxon>
        <taxon>Pontiella</taxon>
    </lineage>
</organism>
<evidence type="ECO:0000313" key="6">
    <source>
        <dbReference type="EMBL" id="VGO23155.1"/>
    </source>
</evidence>
<accession>A0A6C2US68</accession>
<keyword evidence="3" id="KW-0732">Signal</keyword>
<name>A0A6C2US68_9BACT</name>
<evidence type="ECO:0000256" key="2">
    <source>
        <dbReference type="ARBA" id="ARBA00022525"/>
    </source>
</evidence>
<dbReference type="Pfam" id="PF21258">
    <property type="entry name" value="Glyco_hydro_120_ins"/>
    <property type="match status" value="1"/>
</dbReference>
<dbReference type="InterPro" id="IPR049169">
    <property type="entry name" value="Glyco_hydro_120_ins"/>
</dbReference>
<keyword evidence="2" id="KW-0964">Secreted</keyword>
<protein>
    <submittedName>
        <fullName evidence="6">Uncharacterized protein</fullName>
    </submittedName>
</protein>
<reference evidence="6 7" key="1">
    <citation type="submission" date="2019-04" db="EMBL/GenBank/DDBJ databases">
        <authorList>
            <person name="Van Vliet M D."/>
        </authorList>
    </citation>
    <scope>NUCLEOTIDE SEQUENCE [LARGE SCALE GENOMIC DNA]</scope>
    <source>
        <strain evidence="6 7">F21</strain>
    </source>
</reference>
<evidence type="ECO:0000256" key="3">
    <source>
        <dbReference type="ARBA" id="ARBA00022729"/>
    </source>
</evidence>
<dbReference type="AlphaFoldDB" id="A0A6C2US68"/>
<evidence type="ECO:0000259" key="4">
    <source>
        <dbReference type="Pfam" id="PF13229"/>
    </source>
</evidence>
<gene>
    <name evidence="6" type="ORF">SCARR_05260</name>
</gene>
<dbReference type="EMBL" id="CAAHFH010000003">
    <property type="protein sequence ID" value="VGO23155.1"/>
    <property type="molecule type" value="Genomic_DNA"/>
</dbReference>
<dbReference type="Pfam" id="PF13229">
    <property type="entry name" value="Beta_helix"/>
    <property type="match status" value="1"/>
</dbReference>
<proteinExistence type="predicted"/>
<evidence type="ECO:0000313" key="7">
    <source>
        <dbReference type="Proteomes" id="UP000346198"/>
    </source>
</evidence>
<dbReference type="Proteomes" id="UP000346198">
    <property type="component" value="Unassembled WGS sequence"/>
</dbReference>
<dbReference type="PANTHER" id="PTHR40088:SF2">
    <property type="entry name" value="SECRETED SUGAR HYDROLASE"/>
    <property type="match status" value="1"/>
</dbReference>
<dbReference type="InterPro" id="IPR012334">
    <property type="entry name" value="Pectin_lyas_fold"/>
</dbReference>